<dbReference type="Proteomes" id="UP001431209">
    <property type="component" value="Unassembled WGS sequence"/>
</dbReference>
<dbReference type="PROSITE" id="PS01360">
    <property type="entry name" value="ZF_MYND_1"/>
    <property type="match status" value="1"/>
</dbReference>
<feature type="domain" description="SET" evidence="10">
    <location>
        <begin position="168"/>
        <end position="402"/>
    </location>
</feature>
<accession>A0AAW2Z4P4</accession>
<evidence type="ECO:0000259" key="10">
    <source>
        <dbReference type="PROSITE" id="PS50280"/>
    </source>
</evidence>
<dbReference type="GO" id="GO:0008270">
    <property type="term" value="F:zinc ion binding"/>
    <property type="evidence" value="ECO:0007669"/>
    <property type="project" value="UniProtKB-KW"/>
</dbReference>
<dbReference type="GO" id="GO:0032259">
    <property type="term" value="P:methylation"/>
    <property type="evidence" value="ECO:0007669"/>
    <property type="project" value="UniProtKB-KW"/>
</dbReference>
<keyword evidence="4" id="KW-0479">Metal-binding</keyword>
<dbReference type="PROSITE" id="PS50865">
    <property type="entry name" value="ZF_MYND_2"/>
    <property type="match status" value="1"/>
</dbReference>
<protein>
    <submittedName>
        <fullName evidence="12">SMYD3</fullName>
    </submittedName>
</protein>
<dbReference type="Pfam" id="PF00856">
    <property type="entry name" value="SET"/>
    <property type="match status" value="1"/>
</dbReference>
<proteinExistence type="predicted"/>
<evidence type="ECO:0000313" key="13">
    <source>
        <dbReference type="Proteomes" id="UP001431209"/>
    </source>
</evidence>
<dbReference type="Gene3D" id="2.170.270.10">
    <property type="entry name" value="SET domain"/>
    <property type="match status" value="1"/>
</dbReference>
<dbReference type="PROSITE" id="PS50280">
    <property type="entry name" value="SET"/>
    <property type="match status" value="1"/>
</dbReference>
<evidence type="ECO:0000313" key="12">
    <source>
        <dbReference type="EMBL" id="KAL0484213.1"/>
    </source>
</evidence>
<dbReference type="PANTHER" id="PTHR46165:SF2">
    <property type="entry name" value="SET AND MYND DOMAIN-CONTAINING PROTEIN 4"/>
    <property type="match status" value="1"/>
</dbReference>
<evidence type="ECO:0000256" key="5">
    <source>
        <dbReference type="ARBA" id="ARBA00022771"/>
    </source>
</evidence>
<dbReference type="GO" id="GO:0005737">
    <property type="term" value="C:cytoplasm"/>
    <property type="evidence" value="ECO:0007669"/>
    <property type="project" value="TreeGrafter"/>
</dbReference>
<keyword evidence="5 7" id="KW-0863">Zinc-finger</keyword>
<keyword evidence="2" id="KW-0808">Transferase</keyword>
<dbReference type="Gene3D" id="1.25.40.10">
    <property type="entry name" value="Tetratricopeptide repeat domain"/>
    <property type="match status" value="1"/>
</dbReference>
<keyword evidence="1" id="KW-0489">Methyltransferase</keyword>
<dbReference type="PROSITE" id="PS50005">
    <property type="entry name" value="TPR"/>
    <property type="match status" value="1"/>
</dbReference>
<dbReference type="CDD" id="cd20071">
    <property type="entry name" value="SET_SMYD"/>
    <property type="match status" value="1"/>
</dbReference>
<evidence type="ECO:0000256" key="8">
    <source>
        <dbReference type="PROSITE-ProRule" id="PRU00339"/>
    </source>
</evidence>
<dbReference type="InterPro" id="IPR046341">
    <property type="entry name" value="SET_dom_sf"/>
</dbReference>
<dbReference type="Gene3D" id="6.10.140.2220">
    <property type="match status" value="1"/>
</dbReference>
<evidence type="ECO:0000256" key="3">
    <source>
        <dbReference type="ARBA" id="ARBA00022691"/>
    </source>
</evidence>
<organism evidence="12 13">
    <name type="scientific">Acrasis kona</name>
    <dbReference type="NCBI Taxonomy" id="1008807"/>
    <lineage>
        <taxon>Eukaryota</taxon>
        <taxon>Discoba</taxon>
        <taxon>Heterolobosea</taxon>
        <taxon>Tetramitia</taxon>
        <taxon>Eutetramitia</taxon>
        <taxon>Acrasidae</taxon>
        <taxon>Acrasis</taxon>
    </lineage>
</organism>
<keyword evidence="6" id="KW-0862">Zinc</keyword>
<dbReference type="InterPro" id="IPR052097">
    <property type="entry name" value="SET-MYND_domain_protein"/>
</dbReference>
<evidence type="ECO:0000259" key="11">
    <source>
        <dbReference type="PROSITE" id="PS50865"/>
    </source>
</evidence>
<evidence type="ECO:0000256" key="7">
    <source>
        <dbReference type="PROSITE-ProRule" id="PRU00134"/>
    </source>
</evidence>
<dbReference type="InterPro" id="IPR011990">
    <property type="entry name" value="TPR-like_helical_dom_sf"/>
</dbReference>
<name>A0AAW2Z4P4_9EUKA</name>
<evidence type="ECO:0000256" key="9">
    <source>
        <dbReference type="SAM" id="MobiDB-lite"/>
    </source>
</evidence>
<dbReference type="Gene3D" id="1.10.220.160">
    <property type="match status" value="1"/>
</dbReference>
<dbReference type="PANTHER" id="PTHR46165">
    <property type="entry name" value="SET AND MYND DOMAIN-CONTAINING PROTEIN 4"/>
    <property type="match status" value="1"/>
</dbReference>
<gene>
    <name evidence="12" type="ORF">AKO1_004743</name>
</gene>
<dbReference type="InterPro" id="IPR001214">
    <property type="entry name" value="SET_dom"/>
</dbReference>
<sequence length="450" mass="51303">MDSQRSVQCRQLKDFGNKLLTRKMYKEAVDVYTKALKLDQENHVVWSNRAFANCMINREVHAASDAQSSFTIICKGKQHPSNQTLLKIKQYHISKDFIEQNWVWLRKIERPNEDNEILNSIIDLYNELIQSTDSSDKPKVPLERDTKRENVSEKKSKNDISFIPSQSSRVSMKKTPKGVTLQANKNMKEGDRLFVEAPFILATKSTRVCQFCNFENTSVSCAQCPYEKYCSVRCRDMASKTYHKILCGKDLSALREYANSGVTKSSAMVLFALRARAITMSHPNYPCETIGIREFATLKYETMKNMPSPLILLDIMNFINQVLDPNPFFDLQWLLRMCSCFISNTIELPSPGTGCSVALMLNGCRFNHSCDGNVQMSLSKGGLEYSVNRKVKKGDQLTCCYVNPNLNYKQRQFILSQSKIKCECRRCVEEDRGLITPSAIQGSFSVISMS</sequence>
<dbReference type="SUPFAM" id="SSF48452">
    <property type="entry name" value="TPR-like"/>
    <property type="match status" value="1"/>
</dbReference>
<feature type="domain" description="MYND-type" evidence="11">
    <location>
        <begin position="209"/>
        <end position="247"/>
    </location>
</feature>
<keyword evidence="13" id="KW-1185">Reference proteome</keyword>
<evidence type="ECO:0000256" key="6">
    <source>
        <dbReference type="ARBA" id="ARBA00022833"/>
    </source>
</evidence>
<feature type="region of interest" description="Disordered" evidence="9">
    <location>
        <begin position="133"/>
        <end position="158"/>
    </location>
</feature>
<dbReference type="InterPro" id="IPR002893">
    <property type="entry name" value="Znf_MYND"/>
</dbReference>
<feature type="compositionally biased region" description="Basic and acidic residues" evidence="9">
    <location>
        <begin position="134"/>
        <end position="158"/>
    </location>
</feature>
<evidence type="ECO:0000256" key="2">
    <source>
        <dbReference type="ARBA" id="ARBA00022679"/>
    </source>
</evidence>
<evidence type="ECO:0000256" key="1">
    <source>
        <dbReference type="ARBA" id="ARBA00022603"/>
    </source>
</evidence>
<feature type="repeat" description="TPR" evidence="8">
    <location>
        <begin position="9"/>
        <end position="42"/>
    </location>
</feature>
<comment type="caution">
    <text evidence="12">The sequence shown here is derived from an EMBL/GenBank/DDBJ whole genome shotgun (WGS) entry which is preliminary data.</text>
</comment>
<dbReference type="AlphaFoldDB" id="A0AAW2Z4P4"/>
<dbReference type="EMBL" id="JAOPGA020001028">
    <property type="protein sequence ID" value="KAL0484213.1"/>
    <property type="molecule type" value="Genomic_DNA"/>
</dbReference>
<reference evidence="12 13" key="1">
    <citation type="submission" date="2024-03" db="EMBL/GenBank/DDBJ databases">
        <title>The Acrasis kona genome and developmental transcriptomes reveal deep origins of eukaryotic multicellular pathways.</title>
        <authorList>
            <person name="Sheikh S."/>
            <person name="Fu C.-J."/>
            <person name="Brown M.W."/>
            <person name="Baldauf S.L."/>
        </authorList>
    </citation>
    <scope>NUCLEOTIDE SEQUENCE [LARGE SCALE GENOMIC DNA]</scope>
    <source>
        <strain evidence="12 13">ATCC MYA-3509</strain>
    </source>
</reference>
<dbReference type="GO" id="GO:0005634">
    <property type="term" value="C:nucleus"/>
    <property type="evidence" value="ECO:0007669"/>
    <property type="project" value="TreeGrafter"/>
</dbReference>
<dbReference type="SUPFAM" id="SSF82199">
    <property type="entry name" value="SET domain"/>
    <property type="match status" value="1"/>
</dbReference>
<keyword evidence="3" id="KW-0949">S-adenosyl-L-methionine</keyword>
<keyword evidence="8" id="KW-0802">TPR repeat</keyword>
<dbReference type="GO" id="GO:0008168">
    <property type="term" value="F:methyltransferase activity"/>
    <property type="evidence" value="ECO:0007669"/>
    <property type="project" value="UniProtKB-KW"/>
</dbReference>
<dbReference type="GO" id="GO:0042826">
    <property type="term" value="F:histone deacetylase binding"/>
    <property type="evidence" value="ECO:0007669"/>
    <property type="project" value="TreeGrafter"/>
</dbReference>
<evidence type="ECO:0000256" key="4">
    <source>
        <dbReference type="ARBA" id="ARBA00022723"/>
    </source>
</evidence>
<dbReference type="InterPro" id="IPR019734">
    <property type="entry name" value="TPR_rpt"/>
</dbReference>
<dbReference type="SUPFAM" id="SSF144232">
    <property type="entry name" value="HIT/MYND zinc finger-like"/>
    <property type="match status" value="1"/>
</dbReference>